<dbReference type="GO" id="GO:0006402">
    <property type="term" value="P:mRNA catabolic process"/>
    <property type="evidence" value="ECO:0007669"/>
    <property type="project" value="TreeGrafter"/>
</dbReference>
<dbReference type="InterPro" id="IPR003477">
    <property type="entry name" value="PemK-like"/>
</dbReference>
<dbReference type="GO" id="GO:0004521">
    <property type="term" value="F:RNA endonuclease activity"/>
    <property type="evidence" value="ECO:0007669"/>
    <property type="project" value="TreeGrafter"/>
</dbReference>
<dbReference type="Pfam" id="PF02452">
    <property type="entry name" value="PemK_toxin"/>
    <property type="match status" value="1"/>
</dbReference>
<reference evidence="1 2" key="1">
    <citation type="journal article" date="2014" name="PLoS Genet.">
        <title>Phylogenetically driven sequencing of extremely halophilic archaea reveals strategies for static and dynamic osmo-response.</title>
        <authorList>
            <person name="Becker E.A."/>
            <person name="Seitzer P.M."/>
            <person name="Tritt A."/>
            <person name="Larsen D."/>
            <person name="Krusor M."/>
            <person name="Yao A.I."/>
            <person name="Wu D."/>
            <person name="Madern D."/>
            <person name="Eisen J.A."/>
            <person name="Darling A.E."/>
            <person name="Facciotti M.T."/>
        </authorList>
    </citation>
    <scope>NUCLEOTIDE SEQUENCE [LARGE SCALE GENOMIC DNA]</scope>
    <source>
        <strain evidence="1 2">ATCC 35960</strain>
    </source>
</reference>
<accession>M0JH33</accession>
<sequence>MPQSGSEWPRLSVEDVVIVELTPTQGSEQRETRPCLVVQNNVGNANAPTTIVVPFTTSFGEQLYPFEVLVPAEECALREDSVALCSQVRTVSIEHRITENIGSIPQERMDEVDTALEYSLGLTEV</sequence>
<evidence type="ECO:0000313" key="1">
    <source>
        <dbReference type="EMBL" id="EMA08306.1"/>
    </source>
</evidence>
<dbReference type="PIRSF" id="PIRSF033490">
    <property type="entry name" value="MazF"/>
    <property type="match status" value="1"/>
</dbReference>
<proteinExistence type="predicted"/>
<gene>
    <name evidence="1" type="ORF">C438_00665</name>
</gene>
<dbReference type="AlphaFoldDB" id="M0JH33"/>
<dbReference type="GO" id="GO:0003677">
    <property type="term" value="F:DNA binding"/>
    <property type="evidence" value="ECO:0007669"/>
    <property type="project" value="InterPro"/>
</dbReference>
<organism evidence="1 2">
    <name type="scientific">Haloferax denitrificans ATCC 35960</name>
    <dbReference type="NCBI Taxonomy" id="662478"/>
    <lineage>
        <taxon>Archaea</taxon>
        <taxon>Methanobacteriati</taxon>
        <taxon>Methanobacteriota</taxon>
        <taxon>Stenosarchaea group</taxon>
        <taxon>Halobacteria</taxon>
        <taxon>Halobacteriales</taxon>
        <taxon>Haloferacaceae</taxon>
        <taxon>Haloferax</taxon>
    </lineage>
</organism>
<comment type="caution">
    <text evidence="1">The sequence shown here is derived from an EMBL/GenBank/DDBJ whole genome shotgun (WGS) entry which is preliminary data.</text>
</comment>
<dbReference type="SUPFAM" id="SSF50118">
    <property type="entry name" value="Cell growth inhibitor/plasmid maintenance toxic component"/>
    <property type="match status" value="1"/>
</dbReference>
<dbReference type="Proteomes" id="UP000011553">
    <property type="component" value="Unassembled WGS sequence"/>
</dbReference>
<protein>
    <submittedName>
        <fullName evidence="1">MazF family transcriptional regulator</fullName>
    </submittedName>
</protein>
<dbReference type="GO" id="GO:0016075">
    <property type="term" value="P:rRNA catabolic process"/>
    <property type="evidence" value="ECO:0007669"/>
    <property type="project" value="TreeGrafter"/>
</dbReference>
<dbReference type="PATRIC" id="fig|662478.6.peg.123"/>
<dbReference type="PANTHER" id="PTHR33988">
    <property type="entry name" value="ENDORIBONUCLEASE MAZF-RELATED"/>
    <property type="match status" value="1"/>
</dbReference>
<evidence type="ECO:0000313" key="2">
    <source>
        <dbReference type="Proteomes" id="UP000011553"/>
    </source>
</evidence>
<dbReference type="Gene3D" id="2.30.30.110">
    <property type="match status" value="1"/>
</dbReference>
<dbReference type="EMBL" id="AOLP01000001">
    <property type="protein sequence ID" value="EMA08306.1"/>
    <property type="molecule type" value="Genomic_DNA"/>
</dbReference>
<keyword evidence="2" id="KW-1185">Reference proteome</keyword>
<dbReference type="InterPro" id="IPR011067">
    <property type="entry name" value="Plasmid_toxin/cell-grow_inhib"/>
</dbReference>
<name>M0JH33_9EURY</name>